<dbReference type="Proteomes" id="UP000594778">
    <property type="component" value="Chromosome"/>
</dbReference>
<dbReference type="EMBL" id="CP065668">
    <property type="protein sequence ID" value="QPS08671.1"/>
    <property type="molecule type" value="Genomic_DNA"/>
</dbReference>
<organism evidence="1 2">
    <name type="scientific">Delftia acidovorans</name>
    <name type="common">Pseudomonas acidovorans</name>
    <name type="synonym">Comamonas acidovorans</name>
    <dbReference type="NCBI Taxonomy" id="80866"/>
    <lineage>
        <taxon>Bacteria</taxon>
        <taxon>Pseudomonadati</taxon>
        <taxon>Pseudomonadota</taxon>
        <taxon>Betaproteobacteria</taxon>
        <taxon>Burkholderiales</taxon>
        <taxon>Comamonadaceae</taxon>
        <taxon>Delftia</taxon>
    </lineage>
</organism>
<sequence>MNVLDLLGKYKNIRDAEIPKLGPHRIEKSIPYSGGIMTFEPGFSRPISPMLKKRFEFCSTWDNAYLSQKWLSIDEINNWENDEKINEWVNLRKENSYDGDPLEDYPMRNLAIFAINPYEPEEIYLVWDEGRLEPRVWHYFGAEFYRFNSFRRFLLYINGMMDDADTVREVI</sequence>
<evidence type="ECO:0008006" key="3">
    <source>
        <dbReference type="Google" id="ProtNLM"/>
    </source>
</evidence>
<reference evidence="1 2" key="1">
    <citation type="submission" date="2020-12" db="EMBL/GenBank/DDBJ databases">
        <title>FDA dAtabase for Regulatory Grade micrObial Sequences (FDA-ARGOS): Supporting development and validation of Infectious Disease Dx tests.</title>
        <authorList>
            <person name="Sproer C."/>
            <person name="Gronow S."/>
            <person name="Severitt S."/>
            <person name="Schroder I."/>
            <person name="Tallon L."/>
            <person name="Sadzewicz L."/>
            <person name="Zhao X."/>
            <person name="Boylan J."/>
            <person name="Ott S."/>
            <person name="Bowen H."/>
            <person name="Vavikolanu K."/>
            <person name="Mehta A."/>
            <person name="Aluvathingal J."/>
            <person name="Nadendla S."/>
            <person name="Lowell S."/>
            <person name="Myers T."/>
            <person name="Yan Y."/>
            <person name="Sichtig H."/>
        </authorList>
    </citation>
    <scope>NUCLEOTIDE SEQUENCE [LARGE SCALE GENOMIC DNA]</scope>
    <source>
        <strain evidence="1 2">FDAARGOS_909</strain>
    </source>
</reference>
<dbReference type="RefSeq" id="WP_197955907.1">
    <property type="nucleotide sequence ID" value="NZ_CP065668.1"/>
</dbReference>
<name>A0A7T2S4A2_DELAC</name>
<gene>
    <name evidence="1" type="ORF">I6G66_00945</name>
</gene>
<proteinExistence type="predicted"/>
<evidence type="ECO:0000313" key="1">
    <source>
        <dbReference type="EMBL" id="QPS08671.1"/>
    </source>
</evidence>
<accession>A0A7T2S4A2</accession>
<protein>
    <recommendedName>
        <fullName evidence="3">SMI1/KNR4 family protein</fullName>
    </recommendedName>
</protein>
<dbReference type="AlphaFoldDB" id="A0A7T2S4A2"/>
<evidence type="ECO:0000313" key="2">
    <source>
        <dbReference type="Proteomes" id="UP000594778"/>
    </source>
</evidence>